<reference evidence="3" key="2">
    <citation type="submission" date="2015-01" db="EMBL/GenBank/DDBJ databases">
        <title>Evolutionary Origins and Diversification of the Mycorrhizal Mutualists.</title>
        <authorList>
            <consortium name="DOE Joint Genome Institute"/>
            <consortium name="Mycorrhizal Genomics Consortium"/>
            <person name="Kohler A."/>
            <person name="Kuo A."/>
            <person name="Nagy L.G."/>
            <person name="Floudas D."/>
            <person name="Copeland A."/>
            <person name="Barry K.W."/>
            <person name="Cichocki N."/>
            <person name="Veneault-Fourrey C."/>
            <person name="LaButti K."/>
            <person name="Lindquist E.A."/>
            <person name="Lipzen A."/>
            <person name="Lundell T."/>
            <person name="Morin E."/>
            <person name="Murat C."/>
            <person name="Riley R."/>
            <person name="Ohm R."/>
            <person name="Sun H."/>
            <person name="Tunlid A."/>
            <person name="Henrissat B."/>
            <person name="Grigoriev I.V."/>
            <person name="Hibbett D.S."/>
            <person name="Martin F."/>
        </authorList>
    </citation>
    <scope>NUCLEOTIDE SEQUENCE [LARGE SCALE GENOMIC DNA]</scope>
    <source>
        <strain evidence="3">UH-Slu-Lm8-n1</strain>
    </source>
</reference>
<sequence>MSINLDTTPYSPRGSLSSITSVESQGGPRLSSPGRNINASVQSARTEPYPSRAPSSPSTSFRRSCAPIEEEEEVEEEDSTSMEPQGGFFPITPRRDISATMSSPQNRPYLSRTPSSPSTSFVRCLGTLAEEEDEEEEDEWTSVEPQSSLFSGYDINVSVSLPNAQAGPYPSRAPSSPSTSFIRSLCTLIEEGEEE</sequence>
<gene>
    <name evidence="2" type="ORF">CY34DRAFT_218859</name>
</gene>
<feature type="compositionally biased region" description="Acidic residues" evidence="1">
    <location>
        <begin position="129"/>
        <end position="141"/>
    </location>
</feature>
<dbReference type="AlphaFoldDB" id="A0A0C9ZTJ3"/>
<feature type="compositionally biased region" description="Acidic residues" evidence="1">
    <location>
        <begin position="68"/>
        <end position="80"/>
    </location>
</feature>
<dbReference type="InParanoid" id="A0A0C9ZTJ3"/>
<feature type="compositionally biased region" description="Polar residues" evidence="1">
    <location>
        <begin position="99"/>
        <end position="121"/>
    </location>
</feature>
<feature type="compositionally biased region" description="Polar residues" evidence="1">
    <location>
        <begin position="1"/>
        <end position="24"/>
    </location>
</feature>
<reference evidence="2 3" key="1">
    <citation type="submission" date="2014-04" db="EMBL/GenBank/DDBJ databases">
        <authorList>
            <consortium name="DOE Joint Genome Institute"/>
            <person name="Kuo A."/>
            <person name="Ruytinx J."/>
            <person name="Rineau F."/>
            <person name="Colpaert J."/>
            <person name="Kohler A."/>
            <person name="Nagy L.G."/>
            <person name="Floudas D."/>
            <person name="Copeland A."/>
            <person name="Barry K.W."/>
            <person name="Cichocki N."/>
            <person name="Veneault-Fourrey C."/>
            <person name="LaButti K."/>
            <person name="Lindquist E.A."/>
            <person name="Lipzen A."/>
            <person name="Lundell T."/>
            <person name="Morin E."/>
            <person name="Murat C."/>
            <person name="Sun H."/>
            <person name="Tunlid A."/>
            <person name="Henrissat B."/>
            <person name="Grigoriev I.V."/>
            <person name="Hibbett D.S."/>
            <person name="Martin F."/>
            <person name="Nordberg H.P."/>
            <person name="Cantor M.N."/>
            <person name="Hua S.X."/>
        </authorList>
    </citation>
    <scope>NUCLEOTIDE SEQUENCE [LARGE SCALE GENOMIC DNA]</scope>
    <source>
        <strain evidence="2 3">UH-Slu-Lm8-n1</strain>
    </source>
</reference>
<feature type="region of interest" description="Disordered" evidence="1">
    <location>
        <begin position="1"/>
        <end position="147"/>
    </location>
</feature>
<feature type="compositionally biased region" description="Polar residues" evidence="1">
    <location>
        <begin position="53"/>
        <end position="62"/>
    </location>
</feature>
<feature type="region of interest" description="Disordered" evidence="1">
    <location>
        <begin position="160"/>
        <end position="179"/>
    </location>
</feature>
<accession>A0A0C9ZTJ3</accession>
<evidence type="ECO:0000313" key="3">
    <source>
        <dbReference type="Proteomes" id="UP000054485"/>
    </source>
</evidence>
<keyword evidence="3" id="KW-1185">Reference proteome</keyword>
<evidence type="ECO:0000256" key="1">
    <source>
        <dbReference type="SAM" id="MobiDB-lite"/>
    </source>
</evidence>
<feature type="compositionally biased region" description="Polar residues" evidence="1">
    <location>
        <begin position="33"/>
        <end position="45"/>
    </location>
</feature>
<dbReference type="HOGENOM" id="CLU_120127_0_0_1"/>
<organism evidence="2 3">
    <name type="scientific">Suillus luteus UH-Slu-Lm8-n1</name>
    <dbReference type="NCBI Taxonomy" id="930992"/>
    <lineage>
        <taxon>Eukaryota</taxon>
        <taxon>Fungi</taxon>
        <taxon>Dikarya</taxon>
        <taxon>Basidiomycota</taxon>
        <taxon>Agaricomycotina</taxon>
        <taxon>Agaricomycetes</taxon>
        <taxon>Agaricomycetidae</taxon>
        <taxon>Boletales</taxon>
        <taxon>Suillineae</taxon>
        <taxon>Suillaceae</taxon>
        <taxon>Suillus</taxon>
    </lineage>
</organism>
<evidence type="ECO:0000313" key="2">
    <source>
        <dbReference type="EMBL" id="KIK41240.1"/>
    </source>
</evidence>
<dbReference type="EMBL" id="KN835274">
    <property type="protein sequence ID" value="KIK41240.1"/>
    <property type="molecule type" value="Genomic_DNA"/>
</dbReference>
<dbReference type="Proteomes" id="UP000054485">
    <property type="component" value="Unassembled WGS sequence"/>
</dbReference>
<dbReference type="OrthoDB" id="2678921at2759"/>
<name>A0A0C9ZTJ3_9AGAM</name>
<protein>
    <submittedName>
        <fullName evidence="2">Uncharacterized protein</fullName>
    </submittedName>
</protein>
<proteinExistence type="predicted"/>